<dbReference type="Proteomes" id="UP000246896">
    <property type="component" value="Segment"/>
</dbReference>
<accession>A0A0N7KZW0</accession>
<reference evidence="2" key="1">
    <citation type="submission" date="2013-10" db="EMBL/GenBank/DDBJ databases">
        <authorList>
            <person name="Hammerl J."/>
        </authorList>
    </citation>
    <scope>NUCLEOTIDE SEQUENCE [LARGE SCALE GENOMIC DNA]</scope>
</reference>
<sequence length="54" mass="5756">MADDVPVINFAPGTFKGSVVRLPAATGQNWQVMVSGFGQVERITLSTSMSEMPV</sequence>
<name>A0A0N7KZW0_9CAUD</name>
<reference evidence="1 2" key="2">
    <citation type="submission" date="2015-10" db="EMBL/GenBank/DDBJ databases">
        <title>Complete genome sequence of Stx2 bacteriophages.</title>
        <authorList>
            <person name="Beutin L."/>
            <person name="Hammerl J.A."/>
            <person name="Reetz J."/>
            <person name="Strauch E."/>
        </authorList>
    </citation>
    <scope>NUCLEOTIDE SEQUENCE [LARGE SCALE GENOMIC DNA]</scope>
</reference>
<protein>
    <submittedName>
        <fullName evidence="1">Uncharacterized protein</fullName>
    </submittedName>
</protein>
<evidence type="ECO:0000313" key="1">
    <source>
        <dbReference type="EMBL" id="CDK12722.1"/>
    </source>
</evidence>
<dbReference type="EMBL" id="HG792102">
    <property type="protein sequence ID" value="CDK12722.1"/>
    <property type="molecule type" value="Genomic_DNA"/>
</dbReference>
<organism evidence="1 2">
    <name type="scientific">Escherichia phage P13803</name>
    <dbReference type="NCBI Taxonomy" id="1429230"/>
    <lineage>
        <taxon>Viruses</taxon>
        <taxon>Duplodnaviria</taxon>
        <taxon>Heunggongvirae</taxon>
        <taxon>Uroviricota</taxon>
        <taxon>Caudoviricetes</taxon>
        <taxon>Sepvirinae</taxon>
        <taxon>Oslovirus</taxon>
        <taxon>Oslovirus ov191</taxon>
    </lineage>
</organism>
<proteinExistence type="predicted"/>
<evidence type="ECO:0000313" key="2">
    <source>
        <dbReference type="Proteomes" id="UP000246896"/>
    </source>
</evidence>
<gene>
    <name evidence="1" type="primary">ORF68</name>
</gene>